<keyword evidence="6" id="KW-0915">Sodium</keyword>
<dbReference type="GO" id="GO:0098719">
    <property type="term" value="P:sodium ion import across plasma membrane"/>
    <property type="evidence" value="ECO:0007669"/>
    <property type="project" value="TreeGrafter"/>
</dbReference>
<feature type="transmembrane region" description="Helical" evidence="10">
    <location>
        <begin position="310"/>
        <end position="332"/>
    </location>
</feature>
<dbReference type="AlphaFoldDB" id="A0AAE9XH78"/>
<evidence type="ECO:0000256" key="9">
    <source>
        <dbReference type="ARBA" id="ARBA00023201"/>
    </source>
</evidence>
<feature type="transmembrane region" description="Helical" evidence="10">
    <location>
        <begin position="388"/>
        <end position="410"/>
    </location>
</feature>
<comment type="subcellular location">
    <subcellularLocation>
        <location evidence="1">Cell membrane</location>
        <topology evidence="1">Multi-pass membrane protein</topology>
    </subcellularLocation>
</comment>
<evidence type="ECO:0000256" key="3">
    <source>
        <dbReference type="ARBA" id="ARBA00022475"/>
    </source>
</evidence>
<evidence type="ECO:0000256" key="10">
    <source>
        <dbReference type="SAM" id="Phobius"/>
    </source>
</evidence>
<evidence type="ECO:0000256" key="5">
    <source>
        <dbReference type="ARBA" id="ARBA00022989"/>
    </source>
</evidence>
<sequence>MTILVSSIMIIGLVVISNILSHYILFLPTALIEIIIGLSIALIFDVKITLQSDWFMLLFVAPLLFNDAKHYPKDKLWELRAPIFGYAIVLVFFTTVLGGWFVHWLIPSFPLPLAMALIAVLSPTDPVAVQGIAEQVKLPPKLMNLISGESLINDASGLIAFKYALAAFMTGYFSLTKAIGNFFYISLVGALIGILLMIFIHFLKLFLAHQGIQDVVLHAIIQLLTPFVIYITAEHFHASGVIAVVAAGIIAINQTTVFKSHYSETRLVTERMWEILVYILNGVVFVILGVELPDAMSETIANPNINNTLLIIWILAIWFVLLSVRVLWSYAYMWWNFFDKNHPKVTRPLFKEALLTGITGVRGAVTMATIMSMPFIMDNGRFFKERALMIALACGVVVTSLLVATFTLPIMTKRKGKLLLVGDEGYRENILVDAYQDAGMLTELEARKLMTQNAIKSLKNIETAENERVTSDLIHELNRRLQHLHKESHSNDTHHLYADTERLIQQIAINGEKEAIHRLIESEKVSLATGKDYLTFLNSKESILYSNWRYFFHRISYNTLQKLEKTFMKQRWQSHHETSWLNFEYEATKGAIQALKKYQIQLNAEKEPDLLRKQIAQQKQHEYYYKLQRIKFSQMKPSEDYDEQLLELYNMTVYSERKTIHDLYTSGKITLDTANRLRQSLLYYEGTLLQRELAEKN</sequence>
<feature type="transmembrane region" description="Helical" evidence="10">
    <location>
        <begin position="215"/>
        <end position="233"/>
    </location>
</feature>
<evidence type="ECO:0000313" key="12">
    <source>
        <dbReference type="EMBL" id="WCG22286.1"/>
    </source>
</evidence>
<dbReference type="PANTHER" id="PTHR10110">
    <property type="entry name" value="SODIUM/HYDROGEN EXCHANGER"/>
    <property type="match status" value="1"/>
</dbReference>
<evidence type="ECO:0000256" key="4">
    <source>
        <dbReference type="ARBA" id="ARBA00022692"/>
    </source>
</evidence>
<feature type="transmembrane region" description="Helical" evidence="10">
    <location>
        <begin position="181"/>
        <end position="203"/>
    </location>
</feature>
<dbReference type="GO" id="GO:0005886">
    <property type="term" value="C:plasma membrane"/>
    <property type="evidence" value="ECO:0007669"/>
    <property type="project" value="UniProtKB-SubCell"/>
</dbReference>
<feature type="transmembrane region" description="Helical" evidence="10">
    <location>
        <begin position="30"/>
        <end position="48"/>
    </location>
</feature>
<evidence type="ECO:0000256" key="2">
    <source>
        <dbReference type="ARBA" id="ARBA00022448"/>
    </source>
</evidence>
<keyword evidence="2" id="KW-0813">Transport</keyword>
<dbReference type="InterPro" id="IPR018422">
    <property type="entry name" value="Cation/H_exchanger_CPA1"/>
</dbReference>
<evidence type="ECO:0000313" key="13">
    <source>
        <dbReference type="Proteomes" id="UP001179600"/>
    </source>
</evidence>
<keyword evidence="5 10" id="KW-1133">Transmembrane helix</keyword>
<keyword evidence="9" id="KW-0739">Sodium transport</keyword>
<dbReference type="GO" id="GO:0015385">
    <property type="term" value="F:sodium:proton antiporter activity"/>
    <property type="evidence" value="ECO:0007669"/>
    <property type="project" value="InterPro"/>
</dbReference>
<dbReference type="RefSeq" id="WP_272163184.1">
    <property type="nucleotide sequence ID" value="NZ_CP116507.1"/>
</dbReference>
<feature type="domain" description="Cation/H+ exchanger transmembrane" evidence="11">
    <location>
        <begin position="14"/>
        <end position="413"/>
    </location>
</feature>
<dbReference type="Gene3D" id="6.10.140.1330">
    <property type="match status" value="1"/>
</dbReference>
<accession>A0AAE9XH78</accession>
<keyword evidence="7" id="KW-0406">Ion transport</keyword>
<keyword evidence="8 10" id="KW-0472">Membrane</keyword>
<name>A0AAE9XH78_9ENTE</name>
<dbReference type="Proteomes" id="UP001179600">
    <property type="component" value="Chromosome"/>
</dbReference>
<dbReference type="PANTHER" id="PTHR10110:SF86">
    <property type="entry name" value="SODIUM_HYDROGEN EXCHANGER 7"/>
    <property type="match status" value="1"/>
</dbReference>
<feature type="transmembrane region" description="Helical" evidence="10">
    <location>
        <begin position="6"/>
        <end position="25"/>
    </location>
</feature>
<evidence type="ECO:0000256" key="6">
    <source>
        <dbReference type="ARBA" id="ARBA00023053"/>
    </source>
</evidence>
<dbReference type="GO" id="GO:0051453">
    <property type="term" value="P:regulation of intracellular pH"/>
    <property type="evidence" value="ECO:0007669"/>
    <property type="project" value="TreeGrafter"/>
</dbReference>
<feature type="transmembrane region" description="Helical" evidence="10">
    <location>
        <begin position="353"/>
        <end position="376"/>
    </location>
</feature>
<feature type="transmembrane region" description="Helical" evidence="10">
    <location>
        <begin position="154"/>
        <end position="175"/>
    </location>
</feature>
<reference evidence="12" key="1">
    <citation type="submission" date="2023-01" db="EMBL/GenBank/DDBJ databases">
        <title>Oxazolidinone resistance genes in florfenicol resistant enterococci from beef cattle and veal calves at slaughter.</title>
        <authorList>
            <person name="Biggel M."/>
        </authorList>
    </citation>
    <scope>NUCLEOTIDE SEQUENCE</scope>
    <source>
        <strain evidence="12">K204-1</strain>
    </source>
</reference>
<evidence type="ECO:0000259" key="11">
    <source>
        <dbReference type="Pfam" id="PF00999"/>
    </source>
</evidence>
<evidence type="ECO:0000256" key="8">
    <source>
        <dbReference type="ARBA" id="ARBA00023136"/>
    </source>
</evidence>
<protein>
    <submittedName>
        <fullName evidence="12">Sodium:proton antiporter</fullName>
    </submittedName>
</protein>
<dbReference type="EMBL" id="CP116507">
    <property type="protein sequence ID" value="WCG22286.1"/>
    <property type="molecule type" value="Genomic_DNA"/>
</dbReference>
<evidence type="ECO:0000256" key="7">
    <source>
        <dbReference type="ARBA" id="ARBA00023065"/>
    </source>
</evidence>
<feature type="transmembrane region" description="Helical" evidence="10">
    <location>
        <begin position="83"/>
        <end position="106"/>
    </location>
</feature>
<dbReference type="GO" id="GO:0015386">
    <property type="term" value="F:potassium:proton antiporter activity"/>
    <property type="evidence" value="ECO:0007669"/>
    <property type="project" value="TreeGrafter"/>
</dbReference>
<keyword evidence="3" id="KW-1003">Cell membrane</keyword>
<feature type="transmembrane region" description="Helical" evidence="10">
    <location>
        <begin position="239"/>
        <end position="260"/>
    </location>
</feature>
<organism evidence="12 13">
    <name type="scientific">Vagococcus lutrae</name>
    <dbReference type="NCBI Taxonomy" id="81947"/>
    <lineage>
        <taxon>Bacteria</taxon>
        <taxon>Bacillati</taxon>
        <taxon>Bacillota</taxon>
        <taxon>Bacilli</taxon>
        <taxon>Lactobacillales</taxon>
        <taxon>Enterococcaceae</taxon>
        <taxon>Vagococcus</taxon>
    </lineage>
</organism>
<gene>
    <name evidence="12" type="ORF">PML95_07740</name>
</gene>
<feature type="transmembrane region" description="Helical" evidence="10">
    <location>
        <begin position="272"/>
        <end position="290"/>
    </location>
</feature>
<dbReference type="Pfam" id="PF00999">
    <property type="entry name" value="Na_H_Exchanger"/>
    <property type="match status" value="1"/>
</dbReference>
<keyword evidence="4 10" id="KW-0812">Transmembrane</keyword>
<evidence type="ECO:0000256" key="1">
    <source>
        <dbReference type="ARBA" id="ARBA00004651"/>
    </source>
</evidence>
<dbReference type="InterPro" id="IPR006153">
    <property type="entry name" value="Cation/H_exchanger_TM"/>
</dbReference>
<proteinExistence type="predicted"/>